<dbReference type="AlphaFoldDB" id="A0A0H1QX46"/>
<accession>A0A0H1QX46</accession>
<proteinExistence type="predicted"/>
<reference evidence="2 3" key="1">
    <citation type="journal article" date="2015" name="Int. J. Syst. Evol. Microbiol.">
        <title>Methanoculleus sediminis sp. nov., a methanogen from sediments near a submarine mud volcano.</title>
        <authorList>
            <person name="Chen S.C."/>
            <person name="Chen M.F."/>
            <person name="Lai M.C."/>
            <person name="Weng C.Y."/>
            <person name="Wu S.Y."/>
            <person name="Lin S."/>
            <person name="Yang T.F."/>
            <person name="Chen P.C."/>
        </authorList>
    </citation>
    <scope>NUCLEOTIDE SEQUENCE [LARGE SCALE GENOMIC DNA]</scope>
    <source>
        <strain evidence="2 3">S3Fa</strain>
    </source>
</reference>
<dbReference type="InterPro" id="IPR024981">
    <property type="entry name" value="DUF3887"/>
</dbReference>
<dbReference type="PATRIC" id="fig|1550566.3.peg.2556"/>
<name>A0A0H1QX46_9EURY</name>
<sequence length="125" mass="14206">MAQETVVSDGVKAEVLAYADPIAGNVMQGFNEGNYTIYSRDFGPEMRQALDEAAFEQNREHVTSRIGLYESRRDPVVTETGEYIAVTYRAEFEQEDGVALRFVFQKDDPSHRLHGLWFNSPKLRG</sequence>
<gene>
    <name evidence="2" type="ORF">SZ63_11700</name>
</gene>
<dbReference type="Proteomes" id="UP000035301">
    <property type="component" value="Unassembled WGS sequence"/>
</dbReference>
<organism evidence="2 3">
    <name type="scientific">Methanoculleus sediminis</name>
    <dbReference type="NCBI Taxonomy" id="1550566"/>
    <lineage>
        <taxon>Archaea</taxon>
        <taxon>Methanobacteriati</taxon>
        <taxon>Methanobacteriota</taxon>
        <taxon>Stenosarchaea group</taxon>
        <taxon>Methanomicrobia</taxon>
        <taxon>Methanomicrobiales</taxon>
        <taxon>Methanomicrobiaceae</taxon>
        <taxon>Methanoculleus</taxon>
    </lineage>
</organism>
<dbReference type="Gene3D" id="3.10.450.590">
    <property type="match status" value="1"/>
</dbReference>
<evidence type="ECO:0000313" key="2">
    <source>
        <dbReference type="EMBL" id="KLK87359.1"/>
    </source>
</evidence>
<comment type="caution">
    <text evidence="2">The sequence shown here is derived from an EMBL/GenBank/DDBJ whole genome shotgun (WGS) entry which is preliminary data.</text>
</comment>
<evidence type="ECO:0000259" key="1">
    <source>
        <dbReference type="Pfam" id="PF13026"/>
    </source>
</evidence>
<dbReference type="Pfam" id="PF13026">
    <property type="entry name" value="DUF3887"/>
    <property type="match status" value="1"/>
</dbReference>
<protein>
    <recommendedName>
        <fullName evidence="1">DUF3887 domain-containing protein</fullName>
    </recommendedName>
</protein>
<keyword evidence="3" id="KW-1185">Reference proteome</keyword>
<dbReference type="EMBL" id="JXOJ01000008">
    <property type="protein sequence ID" value="KLK87359.1"/>
    <property type="molecule type" value="Genomic_DNA"/>
</dbReference>
<feature type="domain" description="DUF3887" evidence="1">
    <location>
        <begin position="24"/>
        <end position="107"/>
    </location>
</feature>
<dbReference type="OrthoDB" id="106805at2157"/>
<evidence type="ECO:0000313" key="3">
    <source>
        <dbReference type="Proteomes" id="UP000035301"/>
    </source>
</evidence>